<sequence length="517" mass="56761">MNIFPRRWVCTRCANSITRRPRTPTADFTRQLRAYTSKPQVEDGRPFRMAVIGSGPAGFYTAYKVMSKIQNSIVDMYEYLPVPYGLVRFGVAPDHPEVKNCQEKFEEVAESPRFNYIGNVSIGSHSRALPLDILLPHYDAILFAYGASKDRNLGIPGEDKLKGVYSARAFVGWYNGLPEYADLEPDLTQGDEAVVIGQGNVALDVARILLQDPDILKSTDITTNAIETLKKSKIKRVRVVGRRGPLQAAFTIKEIRELVKLPTVAFHPIDSSLLPEDISKLPRAPRRIMEILLKGSSASVSSAAKSWSLDFCLSPASFNPSSTSQSQLGGVSFEKTKLVPDSFDPSAKASGTGEIINIPSSVAFRSIGYKSESLPGFSELGIPFNDRLGIIPNDQFGRVIKADEDSGSAKHLPGLYCAGWVKRGPTGVIASTMQDAFSTADAIADDWHSHAPFLNAENGSSGLGWDAIKGEAEARGCRRVTWRDWQRIDAAERAKGQTNGKEREKFTKVEEMLSVLD</sequence>
<feature type="binding site" evidence="17">
    <location>
        <position position="254"/>
    </location>
    <ligand>
        <name>NADP(+)</name>
        <dbReference type="ChEBI" id="CHEBI:58349"/>
    </ligand>
</feature>
<keyword evidence="7 15" id="KW-0285">Flavoprotein</keyword>
<feature type="binding site" evidence="16">
    <location>
        <position position="78"/>
    </location>
    <ligand>
        <name>FAD</name>
        <dbReference type="ChEBI" id="CHEBI:57692"/>
    </ligand>
</feature>
<evidence type="ECO:0000256" key="2">
    <source>
        <dbReference type="ARBA" id="ARBA00004173"/>
    </source>
</evidence>
<dbReference type="Gene3D" id="3.50.50.60">
    <property type="entry name" value="FAD/NAD(P)-binding domain"/>
    <property type="match status" value="1"/>
</dbReference>
<dbReference type="OrthoDB" id="333024at2759"/>
<evidence type="ECO:0000256" key="13">
    <source>
        <dbReference type="ARBA" id="ARBA00023128"/>
    </source>
</evidence>
<dbReference type="FunCoup" id="A0A2T3BBV2">
    <property type="interactions" value="556"/>
</dbReference>
<dbReference type="InterPro" id="IPR021163">
    <property type="entry name" value="Ferredox_Rdtase_adrenod"/>
</dbReference>
<keyword evidence="12 15" id="KW-0560">Oxidoreductase</keyword>
<evidence type="ECO:0000256" key="1">
    <source>
        <dbReference type="ARBA" id="ARBA00001974"/>
    </source>
</evidence>
<evidence type="ECO:0000256" key="6">
    <source>
        <dbReference type="ARBA" id="ARBA00022448"/>
    </source>
</evidence>
<feature type="binding site" evidence="16">
    <location>
        <position position="57"/>
    </location>
    <ligand>
        <name>FAD</name>
        <dbReference type="ChEBI" id="CHEBI:57692"/>
    </ligand>
</feature>
<dbReference type="GO" id="GO:0016491">
    <property type="term" value="F:oxidoreductase activity"/>
    <property type="evidence" value="ECO:0007669"/>
    <property type="project" value="UniProtKB-KW"/>
</dbReference>
<evidence type="ECO:0000256" key="10">
    <source>
        <dbReference type="ARBA" id="ARBA00022946"/>
    </source>
</evidence>
<reference evidence="18 19" key="1">
    <citation type="journal article" date="2018" name="New Phytol.">
        <title>Comparative genomics and transcriptomics depict ericoid mycorrhizal fungi as versatile saprotrophs and plant mutualists.</title>
        <authorList>
            <person name="Martino E."/>
            <person name="Morin E."/>
            <person name="Grelet G.A."/>
            <person name="Kuo A."/>
            <person name="Kohler A."/>
            <person name="Daghino S."/>
            <person name="Barry K.W."/>
            <person name="Cichocki N."/>
            <person name="Clum A."/>
            <person name="Dockter R.B."/>
            <person name="Hainaut M."/>
            <person name="Kuo R.C."/>
            <person name="LaButti K."/>
            <person name="Lindahl B.D."/>
            <person name="Lindquist E.A."/>
            <person name="Lipzen A."/>
            <person name="Khouja H.R."/>
            <person name="Magnuson J."/>
            <person name="Murat C."/>
            <person name="Ohm R.A."/>
            <person name="Singer S.W."/>
            <person name="Spatafora J.W."/>
            <person name="Wang M."/>
            <person name="Veneault-Fourrey C."/>
            <person name="Henrissat B."/>
            <person name="Grigoriev I.V."/>
            <person name="Martin F.M."/>
            <person name="Perotto S."/>
        </authorList>
    </citation>
    <scope>NUCLEOTIDE SEQUENCE [LARGE SCALE GENOMIC DNA]</scope>
    <source>
        <strain evidence="18 19">ATCC 22711</strain>
    </source>
</reference>
<name>A0A2T3BBV2_AMORE</name>
<dbReference type="Gene3D" id="3.40.50.720">
    <property type="entry name" value="NAD(P)-binding Rossmann-like Domain"/>
    <property type="match status" value="1"/>
</dbReference>
<keyword evidence="8 15" id="KW-0274">FAD</keyword>
<feature type="binding site" evidence="17">
    <location>
        <begin position="242"/>
        <end position="243"/>
    </location>
    <ligand>
        <name>NADP(+)</name>
        <dbReference type="ChEBI" id="CHEBI:58349"/>
    </ligand>
</feature>
<feature type="binding site" evidence="17">
    <location>
        <position position="427"/>
    </location>
    <ligand>
        <name>NADP(+)</name>
        <dbReference type="ChEBI" id="CHEBI:58349"/>
    </ligand>
</feature>
<feature type="binding site" evidence="16">
    <location>
        <position position="86"/>
    </location>
    <ligand>
        <name>FAD</name>
        <dbReference type="ChEBI" id="CHEBI:57692"/>
    </ligand>
</feature>
<dbReference type="GO" id="GO:0005739">
    <property type="term" value="C:mitochondrion"/>
    <property type="evidence" value="ECO:0007669"/>
    <property type="project" value="UniProtKB-SubCell"/>
</dbReference>
<dbReference type="InterPro" id="IPR036188">
    <property type="entry name" value="FAD/NAD-bd_sf"/>
</dbReference>
<feature type="binding site" evidence="16">
    <location>
        <position position="420"/>
    </location>
    <ligand>
        <name>FAD</name>
        <dbReference type="ChEBI" id="CHEBI:57692"/>
    </ligand>
</feature>
<evidence type="ECO:0000256" key="4">
    <source>
        <dbReference type="ARBA" id="ARBA00013219"/>
    </source>
</evidence>
<dbReference type="PRINTS" id="PR00419">
    <property type="entry name" value="ADXRDTASE"/>
</dbReference>
<evidence type="ECO:0000256" key="8">
    <source>
        <dbReference type="ARBA" id="ARBA00022827"/>
    </source>
</evidence>
<evidence type="ECO:0000256" key="12">
    <source>
        <dbReference type="ARBA" id="ARBA00023002"/>
    </source>
</evidence>
<keyword evidence="10" id="KW-0809">Transit peptide</keyword>
<keyword evidence="9 15" id="KW-0521">NADP</keyword>
<evidence type="ECO:0000256" key="7">
    <source>
        <dbReference type="ARBA" id="ARBA00022630"/>
    </source>
</evidence>
<dbReference type="Proteomes" id="UP000241818">
    <property type="component" value="Unassembled WGS sequence"/>
</dbReference>
<dbReference type="PIRSF" id="PIRSF000362">
    <property type="entry name" value="FNR"/>
    <property type="match status" value="1"/>
</dbReference>
<feature type="binding site" evidence="16">
    <location>
        <begin position="427"/>
        <end position="429"/>
    </location>
    <ligand>
        <name>FAD</name>
        <dbReference type="ChEBI" id="CHEBI:57692"/>
    </ligand>
</feature>
<keyword evidence="11" id="KW-0249">Electron transport</keyword>
<evidence type="ECO:0000256" key="16">
    <source>
        <dbReference type="PIRSR" id="PIRSR000362-1"/>
    </source>
</evidence>
<evidence type="ECO:0000256" key="9">
    <source>
        <dbReference type="ARBA" id="ARBA00022857"/>
    </source>
</evidence>
<dbReference type="RefSeq" id="XP_024724404.1">
    <property type="nucleotide sequence ID" value="XM_024862363.1"/>
</dbReference>
<dbReference type="AlphaFoldDB" id="A0A2T3BBV2"/>
<evidence type="ECO:0000256" key="15">
    <source>
        <dbReference type="PIRNR" id="PIRNR000362"/>
    </source>
</evidence>
<evidence type="ECO:0000256" key="11">
    <source>
        <dbReference type="ARBA" id="ARBA00022982"/>
    </source>
</evidence>
<dbReference type="PANTHER" id="PTHR48467:SF1">
    <property type="entry name" value="GLUTAMATE SYNTHASE 1 [NADH], CHLOROPLASTIC-LIKE"/>
    <property type="match status" value="1"/>
</dbReference>
<feature type="binding site" evidence="17">
    <location>
        <begin position="198"/>
        <end position="201"/>
    </location>
    <ligand>
        <name>NADP(+)</name>
        <dbReference type="ChEBI" id="CHEBI:58349"/>
    </ligand>
</feature>
<evidence type="ECO:0000256" key="14">
    <source>
        <dbReference type="ARBA" id="ARBA00048933"/>
    </source>
</evidence>
<dbReference type="STRING" id="857342.A0A2T3BBV2"/>
<dbReference type="EC" id="1.18.1.6" evidence="4 15"/>
<dbReference type="SUPFAM" id="SSF51971">
    <property type="entry name" value="Nucleotide-binding domain"/>
    <property type="match status" value="2"/>
</dbReference>
<keyword evidence="13 15" id="KW-0496">Mitochondrion</keyword>
<comment type="subcellular location">
    <subcellularLocation>
        <location evidence="2 15">Mitochondrion</location>
    </subcellularLocation>
</comment>
<dbReference type="PANTHER" id="PTHR48467">
    <property type="entry name" value="GLUTAMATE SYNTHASE 1 [NADH], CHLOROPLASTIC-LIKE"/>
    <property type="match status" value="1"/>
</dbReference>
<feature type="binding site" evidence="16">
    <location>
        <position position="122"/>
    </location>
    <ligand>
        <name>FAD</name>
        <dbReference type="ChEBI" id="CHEBI:57692"/>
    </ligand>
</feature>
<evidence type="ECO:0000313" key="18">
    <source>
        <dbReference type="EMBL" id="PSS25805.1"/>
    </source>
</evidence>
<dbReference type="InterPro" id="IPR055275">
    <property type="entry name" value="Ferredox_Rdtase"/>
</dbReference>
<dbReference type="EMBL" id="KZ679007">
    <property type="protein sequence ID" value="PSS25805.1"/>
    <property type="molecule type" value="Genomic_DNA"/>
</dbReference>
<keyword evidence="6" id="KW-0813">Transport</keyword>
<evidence type="ECO:0000256" key="17">
    <source>
        <dbReference type="PIRSR" id="PIRSR000362-2"/>
    </source>
</evidence>
<protein>
    <recommendedName>
        <fullName evidence="5 15">NADPH:adrenodoxin oxidoreductase, mitochondrial</fullName>
        <ecNumber evidence="4 15">1.18.1.6</ecNumber>
    </recommendedName>
</protein>
<evidence type="ECO:0000313" key="19">
    <source>
        <dbReference type="Proteomes" id="UP000241818"/>
    </source>
</evidence>
<dbReference type="GeneID" id="36570444"/>
<dbReference type="FunFam" id="3.50.50.60:FF:000036">
    <property type="entry name" value="NADPH:adrenodoxin oxidoreductase, mitochondrial"/>
    <property type="match status" value="1"/>
</dbReference>
<evidence type="ECO:0000256" key="3">
    <source>
        <dbReference type="ARBA" id="ARBA00008312"/>
    </source>
</evidence>
<keyword evidence="19" id="KW-1185">Reference proteome</keyword>
<accession>A0A2T3BBV2</accession>
<organism evidence="18 19">
    <name type="scientific">Amorphotheca resinae ATCC 22711</name>
    <dbReference type="NCBI Taxonomy" id="857342"/>
    <lineage>
        <taxon>Eukaryota</taxon>
        <taxon>Fungi</taxon>
        <taxon>Dikarya</taxon>
        <taxon>Ascomycota</taxon>
        <taxon>Pezizomycotina</taxon>
        <taxon>Leotiomycetes</taxon>
        <taxon>Helotiales</taxon>
        <taxon>Amorphothecaceae</taxon>
        <taxon>Amorphotheca</taxon>
    </lineage>
</organism>
<dbReference type="InParanoid" id="A0A2T3BBV2"/>
<comment type="similarity">
    <text evidence="3 15">Belongs to the ferredoxin--NADP reductase type 1 family.</text>
</comment>
<comment type="cofactor">
    <cofactor evidence="1 15 16">
        <name>FAD</name>
        <dbReference type="ChEBI" id="CHEBI:57692"/>
    </cofactor>
</comment>
<proteinExistence type="inferred from homology"/>
<comment type="catalytic activity">
    <reaction evidence="14 15">
        <text>2 reduced [adrenodoxin] + NADP(+) + H(+) = 2 oxidized [adrenodoxin] + NADPH</text>
        <dbReference type="Rhea" id="RHEA:42312"/>
        <dbReference type="Rhea" id="RHEA-COMP:9998"/>
        <dbReference type="Rhea" id="RHEA-COMP:9999"/>
        <dbReference type="ChEBI" id="CHEBI:15378"/>
        <dbReference type="ChEBI" id="CHEBI:33737"/>
        <dbReference type="ChEBI" id="CHEBI:33738"/>
        <dbReference type="ChEBI" id="CHEBI:57783"/>
        <dbReference type="ChEBI" id="CHEBI:58349"/>
        <dbReference type="EC" id="1.18.1.6"/>
    </reaction>
</comment>
<gene>
    <name evidence="18" type="ORF">M430DRAFT_134610</name>
</gene>
<evidence type="ECO:0000256" key="5">
    <source>
        <dbReference type="ARBA" id="ARBA00016287"/>
    </source>
</evidence>